<dbReference type="InterPro" id="IPR011006">
    <property type="entry name" value="CheY-like_superfamily"/>
</dbReference>
<dbReference type="AlphaFoldDB" id="A0A6J6P7S2"/>
<feature type="domain" description="Response regulatory" evidence="2">
    <location>
        <begin position="9"/>
        <end position="125"/>
    </location>
</feature>
<dbReference type="InterPro" id="IPR001789">
    <property type="entry name" value="Sig_transdc_resp-reg_receiver"/>
</dbReference>
<sequence length="185" mass="20072">MTDTDTRPLILCADDDDDILALVALRLERAGFAVKRARDGEEALQFARELHPVVAVLDVMMPRRTGIEVVGELRADPATSDIKLILLSARVQQNDVDRGIDAGADAYLPKPFKAADLVEPGEGVGMPIAQLLRSRSRPVIFTSIFPATAEVASLDPSAYLVKPFPLYELETALVDAVAAIPQQMH</sequence>
<proteinExistence type="predicted"/>
<dbReference type="SMART" id="SM00448">
    <property type="entry name" value="REC"/>
    <property type="match status" value="1"/>
</dbReference>
<dbReference type="PROSITE" id="PS50110">
    <property type="entry name" value="RESPONSE_REGULATORY"/>
    <property type="match status" value="1"/>
</dbReference>
<evidence type="ECO:0000256" key="1">
    <source>
        <dbReference type="ARBA" id="ARBA00022553"/>
    </source>
</evidence>
<name>A0A6J6P7S2_9ZZZZ</name>
<evidence type="ECO:0000313" key="3">
    <source>
        <dbReference type="EMBL" id="CAB4695009.1"/>
    </source>
</evidence>
<accession>A0A6J6P7S2</accession>
<dbReference type="Pfam" id="PF00072">
    <property type="entry name" value="Response_reg"/>
    <property type="match status" value="1"/>
</dbReference>
<gene>
    <name evidence="3" type="ORF">UFOPK2399_00963</name>
</gene>
<dbReference type="GO" id="GO:0000160">
    <property type="term" value="P:phosphorelay signal transduction system"/>
    <property type="evidence" value="ECO:0007669"/>
    <property type="project" value="InterPro"/>
</dbReference>
<dbReference type="Gene3D" id="3.40.50.2300">
    <property type="match status" value="1"/>
</dbReference>
<dbReference type="InterPro" id="IPR050595">
    <property type="entry name" value="Bact_response_regulator"/>
</dbReference>
<dbReference type="PANTHER" id="PTHR44591">
    <property type="entry name" value="STRESS RESPONSE REGULATOR PROTEIN 1"/>
    <property type="match status" value="1"/>
</dbReference>
<keyword evidence="1" id="KW-0597">Phosphoprotein</keyword>
<dbReference type="CDD" id="cd17574">
    <property type="entry name" value="REC_OmpR"/>
    <property type="match status" value="1"/>
</dbReference>
<evidence type="ECO:0000259" key="2">
    <source>
        <dbReference type="PROSITE" id="PS50110"/>
    </source>
</evidence>
<dbReference type="SUPFAM" id="SSF52172">
    <property type="entry name" value="CheY-like"/>
    <property type="match status" value="1"/>
</dbReference>
<dbReference type="PANTHER" id="PTHR44591:SF3">
    <property type="entry name" value="RESPONSE REGULATORY DOMAIN-CONTAINING PROTEIN"/>
    <property type="match status" value="1"/>
</dbReference>
<reference evidence="3" key="1">
    <citation type="submission" date="2020-05" db="EMBL/GenBank/DDBJ databases">
        <authorList>
            <person name="Chiriac C."/>
            <person name="Salcher M."/>
            <person name="Ghai R."/>
            <person name="Kavagutti S V."/>
        </authorList>
    </citation>
    <scope>NUCLEOTIDE SEQUENCE</scope>
</reference>
<protein>
    <submittedName>
        <fullName evidence="3">Unannotated protein</fullName>
    </submittedName>
</protein>
<dbReference type="EMBL" id="CAEZXP010000002">
    <property type="protein sequence ID" value="CAB4695009.1"/>
    <property type="molecule type" value="Genomic_DNA"/>
</dbReference>
<organism evidence="3">
    <name type="scientific">freshwater metagenome</name>
    <dbReference type="NCBI Taxonomy" id="449393"/>
    <lineage>
        <taxon>unclassified sequences</taxon>
        <taxon>metagenomes</taxon>
        <taxon>ecological metagenomes</taxon>
    </lineage>
</organism>